<gene>
    <name evidence="10" type="ORF">RHGRI_001154</name>
</gene>
<evidence type="ECO:0000256" key="4">
    <source>
        <dbReference type="ARBA" id="ARBA00022640"/>
    </source>
</evidence>
<keyword evidence="6" id="KW-0809">Transit peptide</keyword>
<dbReference type="PANTHER" id="PTHR31620:SF8">
    <property type="entry name" value="PROTEIN RETICULATA-RELATED 4, CHLOROPLASTIC-LIKE"/>
    <property type="match status" value="1"/>
</dbReference>
<dbReference type="InterPro" id="IPR021825">
    <property type="entry name" value="RETICULATA-related"/>
</dbReference>
<evidence type="ECO:0000256" key="7">
    <source>
        <dbReference type="ARBA" id="ARBA00022989"/>
    </source>
</evidence>
<evidence type="ECO:0000256" key="3">
    <source>
        <dbReference type="ARBA" id="ARBA00022528"/>
    </source>
</evidence>
<keyword evidence="3" id="KW-0150">Chloroplast</keyword>
<feature type="region of interest" description="Disordered" evidence="9">
    <location>
        <begin position="47"/>
        <end position="99"/>
    </location>
</feature>
<keyword evidence="11" id="KW-1185">Reference proteome</keyword>
<sequence>MPFPMAISTFSHLYSLSLSFPPPPPPHRRVITTTAFMNSNLSISPISLTSSRNPHPPPFVVFSGGDGGDTGGNSGVGGGGGGGDEGDEEEDVGGEDGEGNRGEAMLVLMAVGRALDSLPKDLAAAIEAGKVPGSIVRRYFELEKSPIFRWLLQFGGFKERLLADDLFLTKVAIECGVGIFTKTAAELERRREKFTKELDFVFADVVMAIIADFMLVWLPAPTVSLRPALAVSAGPLAKFFYGCPDNAFQVALAGTSYSFLQRVGAIVRNGAKLFAVGTGASLVSQTIMYLESSDLALDLFHTCSVYQGSFAGILLSMVKLAAYADSCVLQVGTGITNGLINARKAIDKTFAGEAEDVPILSTSVAYGVYMAVSSNLRYQVLAGVIEQRILEPFLHQHKIWLSATCFAVRTGNTFLGSLMWVDYARWVGIQKIRE</sequence>
<comment type="similarity">
    <text evidence="2">Belongs to the RETICULATA family.</text>
</comment>
<proteinExistence type="inferred from homology"/>
<keyword evidence="4" id="KW-0934">Plastid</keyword>
<keyword evidence="5" id="KW-0812">Transmembrane</keyword>
<evidence type="ECO:0000256" key="9">
    <source>
        <dbReference type="SAM" id="MobiDB-lite"/>
    </source>
</evidence>
<keyword evidence="7" id="KW-1133">Transmembrane helix</keyword>
<dbReference type="EMBL" id="JACTNZ010000001">
    <property type="protein sequence ID" value="KAG5565160.1"/>
    <property type="molecule type" value="Genomic_DNA"/>
</dbReference>
<evidence type="ECO:0000256" key="5">
    <source>
        <dbReference type="ARBA" id="ARBA00022692"/>
    </source>
</evidence>
<dbReference type="Proteomes" id="UP000823749">
    <property type="component" value="Chromosome 1"/>
</dbReference>
<organism evidence="10 11">
    <name type="scientific">Rhododendron griersonianum</name>
    <dbReference type="NCBI Taxonomy" id="479676"/>
    <lineage>
        <taxon>Eukaryota</taxon>
        <taxon>Viridiplantae</taxon>
        <taxon>Streptophyta</taxon>
        <taxon>Embryophyta</taxon>
        <taxon>Tracheophyta</taxon>
        <taxon>Spermatophyta</taxon>
        <taxon>Magnoliopsida</taxon>
        <taxon>eudicotyledons</taxon>
        <taxon>Gunneridae</taxon>
        <taxon>Pentapetalae</taxon>
        <taxon>asterids</taxon>
        <taxon>Ericales</taxon>
        <taxon>Ericaceae</taxon>
        <taxon>Ericoideae</taxon>
        <taxon>Rhodoreae</taxon>
        <taxon>Rhododendron</taxon>
    </lineage>
</organism>
<name>A0AAV6LKC3_9ERIC</name>
<keyword evidence="8" id="KW-0472">Membrane</keyword>
<comment type="caution">
    <text evidence="10">The sequence shown here is derived from an EMBL/GenBank/DDBJ whole genome shotgun (WGS) entry which is preliminary data.</text>
</comment>
<feature type="compositionally biased region" description="Acidic residues" evidence="9">
    <location>
        <begin position="84"/>
        <end position="97"/>
    </location>
</feature>
<dbReference type="Pfam" id="PF11891">
    <property type="entry name" value="RETICULATA-like"/>
    <property type="match status" value="2"/>
</dbReference>
<feature type="compositionally biased region" description="Gly residues" evidence="9">
    <location>
        <begin position="64"/>
        <end position="83"/>
    </location>
</feature>
<accession>A0AAV6LKC3</accession>
<evidence type="ECO:0008006" key="12">
    <source>
        <dbReference type="Google" id="ProtNLM"/>
    </source>
</evidence>
<evidence type="ECO:0000256" key="1">
    <source>
        <dbReference type="ARBA" id="ARBA00004508"/>
    </source>
</evidence>
<dbReference type="AlphaFoldDB" id="A0AAV6LKC3"/>
<evidence type="ECO:0000313" key="11">
    <source>
        <dbReference type="Proteomes" id="UP000823749"/>
    </source>
</evidence>
<evidence type="ECO:0000313" key="10">
    <source>
        <dbReference type="EMBL" id="KAG5565160.1"/>
    </source>
</evidence>
<reference evidence="10" key="1">
    <citation type="submission" date="2020-08" db="EMBL/GenBank/DDBJ databases">
        <title>Plant Genome Project.</title>
        <authorList>
            <person name="Zhang R.-G."/>
        </authorList>
    </citation>
    <scope>NUCLEOTIDE SEQUENCE</scope>
    <source>
        <strain evidence="10">WSP0</strain>
        <tissue evidence="10">Leaf</tissue>
    </source>
</reference>
<evidence type="ECO:0000256" key="6">
    <source>
        <dbReference type="ARBA" id="ARBA00022946"/>
    </source>
</evidence>
<evidence type="ECO:0000256" key="8">
    <source>
        <dbReference type="ARBA" id="ARBA00023136"/>
    </source>
</evidence>
<protein>
    <recommendedName>
        <fullName evidence="12">Protein RETICULATA-RELATED 4, chloroplastic-like</fullName>
    </recommendedName>
</protein>
<dbReference type="PANTHER" id="PTHR31620">
    <property type="entry name" value="PROTEIN RETICULATA-RELATED 2, CHLOROPLASTIC-RELATED"/>
    <property type="match status" value="1"/>
</dbReference>
<comment type="subcellular location">
    <subcellularLocation>
        <location evidence="1">Plastid</location>
        <location evidence="1">Chloroplast membrane</location>
        <topology evidence="1">Multi-pass membrane protein</topology>
    </subcellularLocation>
</comment>
<evidence type="ECO:0000256" key="2">
    <source>
        <dbReference type="ARBA" id="ARBA00010793"/>
    </source>
</evidence>
<dbReference type="GO" id="GO:0031969">
    <property type="term" value="C:chloroplast membrane"/>
    <property type="evidence" value="ECO:0007669"/>
    <property type="project" value="UniProtKB-SubCell"/>
</dbReference>